<reference evidence="4 5" key="1">
    <citation type="submission" date="2015-08" db="EMBL/GenBank/DDBJ databases">
        <title>Next Generation Sequencing and Analysis of the Genome of Puccinia sorghi L Schw, the Causal Agent of Maize Common Rust.</title>
        <authorList>
            <person name="Rochi L."/>
            <person name="Burguener G."/>
            <person name="Darino M."/>
            <person name="Turjanski A."/>
            <person name="Kreff E."/>
            <person name="Dieguez M.J."/>
            <person name="Sacco F."/>
        </authorList>
    </citation>
    <scope>NUCLEOTIDE SEQUENCE [LARGE SCALE GENOMIC DNA]</scope>
    <source>
        <strain evidence="4 5">RO10H11247</strain>
    </source>
</reference>
<dbReference type="InterPro" id="IPR002563">
    <property type="entry name" value="Flavin_Rdtase-like_dom"/>
</dbReference>
<accession>A0A0L6V0J7</accession>
<sequence>MLDQMATQRFLKGSSRTEVGKHSMPEGETMAEDGRGTATTAAPSSCAPEPFRQVMRQLSFPVSVLTVQLEDGQPHGATVSSLSSVALEPHPLISLSLRRPSRLASHLLRQPRQSFQVFLLNHLPDSIRLATIFSQPRNQIPFAAFHSLQQTAFACLHCHVLQSIDLSSLNHLTPQHHLHLSPSSDTLSGSTLFIARVLQSTFSAGNTQQQPLMYHNRSYTTIKIPD</sequence>
<organism evidence="4 5">
    <name type="scientific">Puccinia sorghi</name>
    <dbReference type="NCBI Taxonomy" id="27349"/>
    <lineage>
        <taxon>Eukaryota</taxon>
        <taxon>Fungi</taxon>
        <taxon>Dikarya</taxon>
        <taxon>Basidiomycota</taxon>
        <taxon>Pucciniomycotina</taxon>
        <taxon>Pucciniomycetes</taxon>
        <taxon>Pucciniales</taxon>
        <taxon>Pucciniaceae</taxon>
        <taxon>Puccinia</taxon>
    </lineage>
</organism>
<keyword evidence="5" id="KW-1185">Reference proteome</keyword>
<dbReference type="InterPro" id="IPR012349">
    <property type="entry name" value="Split_barrel_FMN-bd"/>
</dbReference>
<evidence type="ECO:0000313" key="5">
    <source>
        <dbReference type="Proteomes" id="UP000037035"/>
    </source>
</evidence>
<dbReference type="GO" id="GO:0042602">
    <property type="term" value="F:riboflavin reductase (NADPH) activity"/>
    <property type="evidence" value="ECO:0007669"/>
    <property type="project" value="TreeGrafter"/>
</dbReference>
<dbReference type="VEuPathDB" id="FungiDB:VP01_297g2"/>
<feature type="domain" description="Flavin reductase like" evidence="3">
    <location>
        <begin position="55"/>
        <end position="221"/>
    </location>
</feature>
<feature type="region of interest" description="Disordered" evidence="2">
    <location>
        <begin position="1"/>
        <end position="46"/>
    </location>
</feature>
<dbReference type="Gene3D" id="2.30.110.10">
    <property type="entry name" value="Electron Transport, Fmn-binding Protein, Chain A"/>
    <property type="match status" value="1"/>
</dbReference>
<name>A0A0L6V0J7_9BASI</name>
<dbReference type="Proteomes" id="UP000037035">
    <property type="component" value="Unassembled WGS sequence"/>
</dbReference>
<dbReference type="STRING" id="27349.A0A0L6V0J7"/>
<evidence type="ECO:0000256" key="2">
    <source>
        <dbReference type="SAM" id="MobiDB-lite"/>
    </source>
</evidence>
<dbReference type="Pfam" id="PF01613">
    <property type="entry name" value="Flavin_Reduct"/>
    <property type="match status" value="1"/>
</dbReference>
<dbReference type="InterPro" id="IPR050268">
    <property type="entry name" value="NADH-dep_flavin_reductase"/>
</dbReference>
<dbReference type="OrthoDB" id="2015405at2759"/>
<evidence type="ECO:0000313" key="4">
    <source>
        <dbReference type="EMBL" id="KNZ54318.1"/>
    </source>
</evidence>
<comment type="caution">
    <text evidence="4">The sequence shown here is derived from an EMBL/GenBank/DDBJ whole genome shotgun (WGS) entry which is preliminary data.</text>
</comment>
<dbReference type="SUPFAM" id="SSF50475">
    <property type="entry name" value="FMN-binding split barrel"/>
    <property type="match status" value="1"/>
</dbReference>
<proteinExistence type="predicted"/>
<dbReference type="PANTHER" id="PTHR30466:SF1">
    <property type="entry name" value="FMN REDUCTASE (NADH) RUTF"/>
    <property type="match status" value="1"/>
</dbReference>
<dbReference type="SMART" id="SM00903">
    <property type="entry name" value="Flavin_Reduct"/>
    <property type="match status" value="1"/>
</dbReference>
<dbReference type="EMBL" id="LAVV01007923">
    <property type="protein sequence ID" value="KNZ54318.1"/>
    <property type="molecule type" value="Genomic_DNA"/>
</dbReference>
<dbReference type="PANTHER" id="PTHR30466">
    <property type="entry name" value="FLAVIN REDUCTASE"/>
    <property type="match status" value="1"/>
</dbReference>
<dbReference type="AlphaFoldDB" id="A0A0L6V0J7"/>
<gene>
    <name evidence="4" type="ORF">VP01_297g2</name>
</gene>
<keyword evidence="1" id="KW-0560">Oxidoreductase</keyword>
<evidence type="ECO:0000256" key="1">
    <source>
        <dbReference type="ARBA" id="ARBA00023002"/>
    </source>
</evidence>
<protein>
    <recommendedName>
        <fullName evidence="3">Flavin reductase like domain-containing protein</fullName>
    </recommendedName>
</protein>
<evidence type="ECO:0000259" key="3">
    <source>
        <dbReference type="SMART" id="SM00903"/>
    </source>
</evidence>
<dbReference type="GO" id="GO:0010181">
    <property type="term" value="F:FMN binding"/>
    <property type="evidence" value="ECO:0007669"/>
    <property type="project" value="InterPro"/>
</dbReference>